<dbReference type="Proteomes" id="UP000566819">
    <property type="component" value="Unassembled WGS sequence"/>
</dbReference>
<accession>A0A8H4RXL8</accession>
<dbReference type="EMBL" id="JAAMPI010000007">
    <property type="protein sequence ID" value="KAF4637879.1"/>
    <property type="molecule type" value="Genomic_DNA"/>
</dbReference>
<gene>
    <name evidence="3" type="ORF">G7Y89_g197</name>
</gene>
<keyword evidence="2" id="KW-0560">Oxidoreductase</keyword>
<dbReference type="PANTHER" id="PTHR10572:SF24">
    <property type="entry name" value="3-HYDROXY-3-METHYLGLUTARYL-COENZYME A REDUCTASE"/>
    <property type="match status" value="1"/>
</dbReference>
<dbReference type="Pfam" id="PF00368">
    <property type="entry name" value="HMG-CoA_red"/>
    <property type="match status" value="1"/>
</dbReference>
<dbReference type="InterPro" id="IPR009023">
    <property type="entry name" value="HMG_CoA_Rdtase_NAD(P)-bd_sf"/>
</dbReference>
<organism evidence="3 4">
    <name type="scientific">Cudoniella acicularis</name>
    <dbReference type="NCBI Taxonomy" id="354080"/>
    <lineage>
        <taxon>Eukaryota</taxon>
        <taxon>Fungi</taxon>
        <taxon>Dikarya</taxon>
        <taxon>Ascomycota</taxon>
        <taxon>Pezizomycotina</taxon>
        <taxon>Leotiomycetes</taxon>
        <taxon>Helotiales</taxon>
        <taxon>Tricladiaceae</taxon>
        <taxon>Cudoniella</taxon>
    </lineage>
</organism>
<evidence type="ECO:0000313" key="3">
    <source>
        <dbReference type="EMBL" id="KAF4637879.1"/>
    </source>
</evidence>
<dbReference type="GO" id="GO:0004420">
    <property type="term" value="F:hydroxymethylglutaryl-CoA reductase (NADPH) activity"/>
    <property type="evidence" value="ECO:0007669"/>
    <property type="project" value="InterPro"/>
</dbReference>
<dbReference type="PROSITE" id="PS50065">
    <property type="entry name" value="HMG_COA_REDUCTASE_4"/>
    <property type="match status" value="1"/>
</dbReference>
<dbReference type="SUPFAM" id="SSF56542">
    <property type="entry name" value="Substrate-binding domain of HMG-CoA reductase"/>
    <property type="match status" value="1"/>
</dbReference>
<dbReference type="InterPro" id="IPR009029">
    <property type="entry name" value="HMG_CoA_Rdtase_sub-bd_dom_sf"/>
</dbReference>
<dbReference type="Gene3D" id="3.30.70.420">
    <property type="entry name" value="Hydroxymethylglutaryl-CoA reductase, class I/II, NAD/NADP-binding domain"/>
    <property type="match status" value="1"/>
</dbReference>
<proteinExistence type="inferred from homology"/>
<dbReference type="OrthoDB" id="310654at2759"/>
<dbReference type="InterPro" id="IPR023074">
    <property type="entry name" value="HMG_CoA_Rdtase_cat_sf"/>
</dbReference>
<dbReference type="PANTHER" id="PTHR10572">
    <property type="entry name" value="3-HYDROXY-3-METHYLGLUTARYL-COENZYME A REDUCTASE"/>
    <property type="match status" value="1"/>
</dbReference>
<protein>
    <submittedName>
        <fullName evidence="3">Uncharacterized protein</fullName>
    </submittedName>
</protein>
<name>A0A8H4RXL8_9HELO</name>
<comment type="caution">
    <text evidence="3">The sequence shown here is derived from an EMBL/GenBank/DDBJ whole genome shotgun (WGS) entry which is preliminary data.</text>
</comment>
<dbReference type="PRINTS" id="PR00071">
    <property type="entry name" value="HMGCOARDTASE"/>
</dbReference>
<dbReference type="AlphaFoldDB" id="A0A8H4RXL8"/>
<comment type="similarity">
    <text evidence="1">Belongs to the HMG-CoA reductase family.</text>
</comment>
<reference evidence="3 4" key="1">
    <citation type="submission" date="2020-03" db="EMBL/GenBank/DDBJ databases">
        <title>Draft Genome Sequence of Cudoniella acicularis.</title>
        <authorList>
            <person name="Buettner E."/>
            <person name="Kellner H."/>
        </authorList>
    </citation>
    <scope>NUCLEOTIDE SEQUENCE [LARGE SCALE GENOMIC DNA]</scope>
    <source>
        <strain evidence="3 4">DSM 108380</strain>
    </source>
</reference>
<evidence type="ECO:0000256" key="1">
    <source>
        <dbReference type="ARBA" id="ARBA00007661"/>
    </source>
</evidence>
<dbReference type="SUPFAM" id="SSF55035">
    <property type="entry name" value="NAD-binding domain of HMG-CoA reductase"/>
    <property type="match status" value="1"/>
</dbReference>
<evidence type="ECO:0000256" key="2">
    <source>
        <dbReference type="ARBA" id="ARBA00023002"/>
    </source>
</evidence>
<dbReference type="GO" id="GO:0015936">
    <property type="term" value="P:coenzyme A metabolic process"/>
    <property type="evidence" value="ECO:0007669"/>
    <property type="project" value="InterPro"/>
</dbReference>
<dbReference type="Gene3D" id="3.90.770.10">
    <property type="entry name" value="3-hydroxy-3-methylglutaryl-coenzyme A Reductase, Chain A, domain 2"/>
    <property type="match status" value="1"/>
</dbReference>
<evidence type="ECO:0000313" key="4">
    <source>
        <dbReference type="Proteomes" id="UP000566819"/>
    </source>
</evidence>
<dbReference type="InterPro" id="IPR002202">
    <property type="entry name" value="HMG_CoA_Rdtase"/>
</dbReference>
<keyword evidence="4" id="KW-1185">Reference proteome</keyword>
<sequence>MTPRVVNITPLLNPYKHLRQVLLPLYFIIPVAYMIDRTQNLEKVVEALPSCRNKDTKDIKVENCVGFIRIPLSLASPLTIHGKSKRTVYGPLATVEPTLVTSCSRGCKAFQAIGGIKVEALSEGLSRAPVFTFRTVDDALRFYHHVPTLQSSFNASVEKTSRYARLVEVAPHVIGRTVHVKFRYTCGATAGQNMVTIATYRACQDFLTSTASKDLGITDFQIEGQFSSDKKLSWGNVKDPRGVEVIAWGSLSDSVCQAILGCDITRLRSVISKFEDDPKLSVSSIACPGFLTNCGFRVVGTAPILSGGIVLDSYVIF</sequence>